<feature type="domain" description="AB hydrolase-1" evidence="2">
    <location>
        <begin position="40"/>
        <end position="161"/>
    </location>
</feature>
<dbReference type="GO" id="GO:0016787">
    <property type="term" value="F:hydrolase activity"/>
    <property type="evidence" value="ECO:0007669"/>
    <property type="project" value="UniProtKB-KW"/>
</dbReference>
<accession>A0ABQ4UTF0</accession>
<gene>
    <name evidence="3" type="primary">ephA_1</name>
    <name evidence="3" type="ORF">BGCPKDLD_2106</name>
</gene>
<dbReference type="EMBL" id="BPRE01000005">
    <property type="protein sequence ID" value="GJE75522.1"/>
    <property type="molecule type" value="Genomic_DNA"/>
</dbReference>
<organism evidence="3 4">
    <name type="scientific">Methylorubrum suomiense</name>
    <dbReference type="NCBI Taxonomy" id="144191"/>
    <lineage>
        <taxon>Bacteria</taxon>
        <taxon>Pseudomonadati</taxon>
        <taxon>Pseudomonadota</taxon>
        <taxon>Alphaproteobacteria</taxon>
        <taxon>Hyphomicrobiales</taxon>
        <taxon>Methylobacteriaceae</taxon>
        <taxon>Methylorubrum</taxon>
    </lineage>
</organism>
<reference evidence="3" key="2">
    <citation type="submission" date="2021-08" db="EMBL/GenBank/DDBJ databases">
        <authorList>
            <person name="Tani A."/>
            <person name="Ola A."/>
            <person name="Ogura Y."/>
            <person name="Katsura K."/>
            <person name="Hayashi T."/>
        </authorList>
    </citation>
    <scope>NUCLEOTIDE SEQUENCE</scope>
    <source>
        <strain evidence="3">DSM 14458</strain>
    </source>
</reference>
<evidence type="ECO:0000313" key="3">
    <source>
        <dbReference type="EMBL" id="GJE75522.1"/>
    </source>
</evidence>
<dbReference type="Proteomes" id="UP001055093">
    <property type="component" value="Unassembled WGS sequence"/>
</dbReference>
<reference evidence="3" key="1">
    <citation type="journal article" date="2021" name="Front. Microbiol.">
        <title>Comprehensive Comparative Genomics and Phenotyping of Methylobacterium Species.</title>
        <authorList>
            <person name="Alessa O."/>
            <person name="Ogura Y."/>
            <person name="Fujitani Y."/>
            <person name="Takami H."/>
            <person name="Hayashi T."/>
            <person name="Sahin N."/>
            <person name="Tani A."/>
        </authorList>
    </citation>
    <scope>NUCLEOTIDE SEQUENCE</scope>
    <source>
        <strain evidence="3">DSM 14458</strain>
    </source>
</reference>
<dbReference type="RefSeq" id="WP_171015556.1">
    <property type="nucleotide sequence ID" value="NZ_BPRE01000005.1"/>
</dbReference>
<dbReference type="InterPro" id="IPR000639">
    <property type="entry name" value="Epox_hydrolase-like"/>
</dbReference>
<dbReference type="SUPFAM" id="SSF53474">
    <property type="entry name" value="alpha/beta-Hydrolases"/>
    <property type="match status" value="1"/>
</dbReference>
<dbReference type="InterPro" id="IPR000073">
    <property type="entry name" value="AB_hydrolase_1"/>
</dbReference>
<dbReference type="PRINTS" id="PR00412">
    <property type="entry name" value="EPOXHYDRLASE"/>
</dbReference>
<dbReference type="PANTHER" id="PTHR43329">
    <property type="entry name" value="EPOXIDE HYDROLASE"/>
    <property type="match status" value="1"/>
</dbReference>
<sequence length="375" mass="41049">MSTSTDDDPTLPGLRQRRLHDIEGMSVRILEAGFETPGRPLVLLLHGFPELAWSWRKVMPALAQAGFHVVAPDQRGYGGTTGWDAHADPATFRTHALALDALRIVSALGYRSAAVVGHDVGAMVAAYAALVRPDVFRFLTMVSFPFDGPPALPFDNADHAANLPGPSLAEELAALPRPRKDSMAFFASPEAEDDMLHPPQGLHSFLRAYFHVKSADWPGNHPHPLVSGSAEELATLPTYYIMDRALGMAATVAPDAPSPEQAAANRWLPDADLAIYVRAFRRTGFQGALNWFRCHTGAIGRAEIALFSGRRIEVPTLFMAGTADWGSYRKPGALERLRTTYPKLIGTTFIEGAGHWVQQEQPERFTSRLIDVLPR</sequence>
<comment type="caution">
    <text evidence="3">The sequence shown here is derived from an EMBL/GenBank/DDBJ whole genome shotgun (WGS) entry which is preliminary data.</text>
</comment>
<keyword evidence="4" id="KW-1185">Reference proteome</keyword>
<dbReference type="Gene3D" id="3.40.50.1820">
    <property type="entry name" value="alpha/beta hydrolase"/>
    <property type="match status" value="1"/>
</dbReference>
<proteinExistence type="predicted"/>
<dbReference type="InterPro" id="IPR029058">
    <property type="entry name" value="AB_hydrolase_fold"/>
</dbReference>
<evidence type="ECO:0000259" key="2">
    <source>
        <dbReference type="Pfam" id="PF00561"/>
    </source>
</evidence>
<name>A0ABQ4UTF0_9HYPH</name>
<evidence type="ECO:0000256" key="1">
    <source>
        <dbReference type="ARBA" id="ARBA00022801"/>
    </source>
</evidence>
<protein>
    <submittedName>
        <fullName evidence="3">Epoxide hydrolase A</fullName>
    </submittedName>
</protein>
<keyword evidence="1 3" id="KW-0378">Hydrolase</keyword>
<evidence type="ECO:0000313" key="4">
    <source>
        <dbReference type="Proteomes" id="UP001055093"/>
    </source>
</evidence>
<dbReference type="Pfam" id="PF00561">
    <property type="entry name" value="Abhydrolase_1"/>
    <property type="match status" value="1"/>
</dbReference>